<proteinExistence type="inferred from homology"/>
<evidence type="ECO:0000256" key="1">
    <source>
        <dbReference type="ARBA" id="ARBA00005662"/>
    </source>
</evidence>
<dbReference type="Pfam" id="PF09587">
    <property type="entry name" value="PGA_cap"/>
    <property type="match status" value="1"/>
</dbReference>
<organism evidence="3">
    <name type="scientific">marine sediment metagenome</name>
    <dbReference type="NCBI Taxonomy" id="412755"/>
    <lineage>
        <taxon>unclassified sequences</taxon>
        <taxon>metagenomes</taxon>
        <taxon>ecological metagenomes</taxon>
    </lineage>
</organism>
<dbReference type="PANTHER" id="PTHR33393">
    <property type="entry name" value="POLYGLUTAMINE SYNTHESIS ACCESSORY PROTEIN RV0574C-RELATED"/>
    <property type="match status" value="1"/>
</dbReference>
<feature type="domain" description="Capsule synthesis protein CapA" evidence="2">
    <location>
        <begin position="2"/>
        <end position="33"/>
    </location>
</feature>
<dbReference type="InterPro" id="IPR029052">
    <property type="entry name" value="Metallo-depent_PP-like"/>
</dbReference>
<dbReference type="EMBL" id="BARS01048609">
    <property type="protein sequence ID" value="GAG38356.1"/>
    <property type="molecule type" value="Genomic_DNA"/>
</dbReference>
<reference evidence="3" key="1">
    <citation type="journal article" date="2014" name="Front. Microbiol.">
        <title>High frequency of phylogenetically diverse reductive dehalogenase-homologous genes in deep subseafloor sedimentary metagenomes.</title>
        <authorList>
            <person name="Kawai M."/>
            <person name="Futagami T."/>
            <person name="Toyoda A."/>
            <person name="Takaki Y."/>
            <person name="Nishi S."/>
            <person name="Hori S."/>
            <person name="Arai W."/>
            <person name="Tsubouchi T."/>
            <person name="Morono Y."/>
            <person name="Uchiyama I."/>
            <person name="Ito T."/>
            <person name="Fujiyama A."/>
            <person name="Inagaki F."/>
            <person name="Takami H."/>
        </authorList>
    </citation>
    <scope>NUCLEOTIDE SEQUENCE</scope>
    <source>
        <strain evidence="3">Expedition CK06-06</strain>
    </source>
</reference>
<sequence length="242" mass="27970">ELVIGHHPHVIQKAEIYNGQYIFYSLGNFIFDQMWSQETREGLVSKFHFTKDGLNKIEFLPVIIYDYAQPKAADDQSAERMLSILDLDLNQQTVFIWNQESEIFEAKTRGVIYHQSDNKTYAIKKTETADLNNDSIEEKYSLESGRLIITQNADTLWGSPTDWWIDDFVLADSTGDGLVNINLAVWKSGNFGDSMPFWIDENDLSIRNHFFVFKFEIDEVRPVWQSSNLSAPNCEFTFGDIN</sequence>
<dbReference type="AlphaFoldDB" id="X0YNQ5"/>
<dbReference type="SUPFAM" id="SSF56300">
    <property type="entry name" value="Metallo-dependent phosphatases"/>
    <property type="match status" value="1"/>
</dbReference>
<feature type="non-terminal residue" evidence="3">
    <location>
        <position position="1"/>
    </location>
</feature>
<gene>
    <name evidence="3" type="ORF">S01H1_72825</name>
</gene>
<dbReference type="PANTHER" id="PTHR33393:SF11">
    <property type="entry name" value="POLYGLUTAMINE SYNTHESIS ACCESSORY PROTEIN RV0574C-RELATED"/>
    <property type="match status" value="1"/>
</dbReference>
<name>X0YNQ5_9ZZZZ</name>
<evidence type="ECO:0000259" key="2">
    <source>
        <dbReference type="Pfam" id="PF09587"/>
    </source>
</evidence>
<evidence type="ECO:0000313" key="3">
    <source>
        <dbReference type="EMBL" id="GAG38356.1"/>
    </source>
</evidence>
<accession>X0YNQ5</accession>
<protein>
    <recommendedName>
        <fullName evidence="2">Capsule synthesis protein CapA domain-containing protein</fullName>
    </recommendedName>
</protein>
<comment type="similarity">
    <text evidence="1">Belongs to the CapA family.</text>
</comment>
<dbReference type="InterPro" id="IPR052169">
    <property type="entry name" value="CW_Biosynth-Accessory"/>
</dbReference>
<dbReference type="InterPro" id="IPR019079">
    <property type="entry name" value="Capsule_synth_CapA"/>
</dbReference>
<feature type="non-terminal residue" evidence="3">
    <location>
        <position position="242"/>
    </location>
</feature>
<comment type="caution">
    <text evidence="3">The sequence shown here is derived from an EMBL/GenBank/DDBJ whole genome shotgun (WGS) entry which is preliminary data.</text>
</comment>